<keyword evidence="3" id="KW-1185">Reference proteome</keyword>
<dbReference type="PANTHER" id="PTHR33710">
    <property type="entry name" value="BNAC02G09200D PROTEIN"/>
    <property type="match status" value="1"/>
</dbReference>
<evidence type="ECO:0000259" key="1">
    <source>
        <dbReference type="Pfam" id="PF03372"/>
    </source>
</evidence>
<reference evidence="2" key="3">
    <citation type="journal article" date="2017" name="Nature">
        <title>Genome sequence of the progenitor of the wheat D genome Aegilops tauschii.</title>
        <authorList>
            <person name="Luo M.C."/>
            <person name="Gu Y.Q."/>
            <person name="Puiu D."/>
            <person name="Wang H."/>
            <person name="Twardziok S.O."/>
            <person name="Deal K.R."/>
            <person name="Huo N."/>
            <person name="Zhu T."/>
            <person name="Wang L."/>
            <person name="Wang Y."/>
            <person name="McGuire P.E."/>
            <person name="Liu S."/>
            <person name="Long H."/>
            <person name="Ramasamy R.K."/>
            <person name="Rodriguez J.C."/>
            <person name="Van S.L."/>
            <person name="Yuan L."/>
            <person name="Wang Z."/>
            <person name="Xia Z."/>
            <person name="Xiao L."/>
            <person name="Anderson O.D."/>
            <person name="Ouyang S."/>
            <person name="Liang Y."/>
            <person name="Zimin A.V."/>
            <person name="Pertea G."/>
            <person name="Qi P."/>
            <person name="Bennetzen J.L."/>
            <person name="Dai X."/>
            <person name="Dawson M.W."/>
            <person name="Muller H.G."/>
            <person name="Kugler K."/>
            <person name="Rivarola-Duarte L."/>
            <person name="Spannagl M."/>
            <person name="Mayer K.F.X."/>
            <person name="Lu F.H."/>
            <person name="Bevan M.W."/>
            <person name="Leroy P."/>
            <person name="Li P."/>
            <person name="You F.M."/>
            <person name="Sun Q."/>
            <person name="Liu Z."/>
            <person name="Lyons E."/>
            <person name="Wicker T."/>
            <person name="Salzberg S.L."/>
            <person name="Devos K.M."/>
            <person name="Dvorak J."/>
        </authorList>
    </citation>
    <scope>NUCLEOTIDE SEQUENCE [LARGE SCALE GENOMIC DNA]</scope>
    <source>
        <strain evidence="2">cv. AL8/78</strain>
    </source>
</reference>
<organism evidence="2 3">
    <name type="scientific">Aegilops tauschii subsp. strangulata</name>
    <name type="common">Goatgrass</name>
    <dbReference type="NCBI Taxonomy" id="200361"/>
    <lineage>
        <taxon>Eukaryota</taxon>
        <taxon>Viridiplantae</taxon>
        <taxon>Streptophyta</taxon>
        <taxon>Embryophyta</taxon>
        <taxon>Tracheophyta</taxon>
        <taxon>Spermatophyta</taxon>
        <taxon>Magnoliopsida</taxon>
        <taxon>Liliopsida</taxon>
        <taxon>Poales</taxon>
        <taxon>Poaceae</taxon>
        <taxon>BOP clade</taxon>
        <taxon>Pooideae</taxon>
        <taxon>Triticodae</taxon>
        <taxon>Triticeae</taxon>
        <taxon>Triticinae</taxon>
        <taxon>Aegilops</taxon>
    </lineage>
</organism>
<reference evidence="2" key="5">
    <citation type="journal article" date="2021" name="G3 (Bethesda)">
        <title>Aegilops tauschii genome assembly Aet v5.0 features greater sequence contiguity and improved annotation.</title>
        <authorList>
            <person name="Wang L."/>
            <person name="Zhu T."/>
            <person name="Rodriguez J.C."/>
            <person name="Deal K.R."/>
            <person name="Dubcovsky J."/>
            <person name="McGuire P.E."/>
            <person name="Lux T."/>
            <person name="Spannagl M."/>
            <person name="Mayer K.F.X."/>
            <person name="Baldrich P."/>
            <person name="Meyers B.C."/>
            <person name="Huo N."/>
            <person name="Gu Y.Q."/>
            <person name="Zhou H."/>
            <person name="Devos K.M."/>
            <person name="Bennetzen J.L."/>
            <person name="Unver T."/>
            <person name="Budak H."/>
            <person name="Gulick P.J."/>
            <person name="Galiba G."/>
            <person name="Kalapos B."/>
            <person name="Nelson D.R."/>
            <person name="Li P."/>
            <person name="You F.M."/>
            <person name="Luo M.C."/>
            <person name="Dvorak J."/>
        </authorList>
    </citation>
    <scope>NUCLEOTIDE SEQUENCE [LARGE SCALE GENOMIC DNA]</scope>
    <source>
        <strain evidence="2">cv. AL8/78</strain>
    </source>
</reference>
<evidence type="ECO:0000313" key="3">
    <source>
        <dbReference type="Proteomes" id="UP000015105"/>
    </source>
</evidence>
<dbReference type="PANTHER" id="PTHR33710:SF48">
    <property type="entry name" value="OS02G0307075 PROTEIN"/>
    <property type="match status" value="1"/>
</dbReference>
<feature type="domain" description="Endonuclease/exonuclease/phosphatase" evidence="1">
    <location>
        <begin position="1"/>
        <end position="192"/>
    </location>
</feature>
<dbReference type="EnsemblPlants" id="AET2Gv20771700.4">
    <property type="protein sequence ID" value="AET2Gv20771700.4"/>
    <property type="gene ID" value="AET2Gv20771700"/>
</dbReference>
<reference evidence="3" key="2">
    <citation type="journal article" date="2017" name="Nat. Plants">
        <title>The Aegilops tauschii genome reveals multiple impacts of transposons.</title>
        <authorList>
            <person name="Zhao G."/>
            <person name="Zou C."/>
            <person name="Li K."/>
            <person name="Wang K."/>
            <person name="Li T."/>
            <person name="Gao L."/>
            <person name="Zhang X."/>
            <person name="Wang H."/>
            <person name="Yang Z."/>
            <person name="Liu X."/>
            <person name="Jiang W."/>
            <person name="Mao L."/>
            <person name="Kong X."/>
            <person name="Jiao Y."/>
            <person name="Jia J."/>
        </authorList>
    </citation>
    <scope>NUCLEOTIDE SEQUENCE [LARGE SCALE GENOMIC DNA]</scope>
    <source>
        <strain evidence="3">cv. AL8/78</strain>
    </source>
</reference>
<dbReference type="Gene3D" id="3.60.10.10">
    <property type="entry name" value="Endonuclease/exonuclease/phosphatase"/>
    <property type="match status" value="1"/>
</dbReference>
<dbReference type="Gramene" id="AET2Gv20771700.4">
    <property type="protein sequence ID" value="AET2Gv20771700.4"/>
    <property type="gene ID" value="AET2Gv20771700"/>
</dbReference>
<dbReference type="Pfam" id="PF03372">
    <property type="entry name" value="Exo_endo_phos"/>
    <property type="match status" value="1"/>
</dbReference>
<dbReference type="Proteomes" id="UP000015105">
    <property type="component" value="Chromosome 2D"/>
</dbReference>
<reference evidence="3" key="1">
    <citation type="journal article" date="2014" name="Science">
        <title>Ancient hybridizations among the ancestral genomes of bread wheat.</title>
        <authorList>
            <consortium name="International Wheat Genome Sequencing Consortium,"/>
            <person name="Marcussen T."/>
            <person name="Sandve S.R."/>
            <person name="Heier L."/>
            <person name="Spannagl M."/>
            <person name="Pfeifer M."/>
            <person name="Jakobsen K.S."/>
            <person name="Wulff B.B."/>
            <person name="Steuernagel B."/>
            <person name="Mayer K.F."/>
            <person name="Olsen O.A."/>
        </authorList>
    </citation>
    <scope>NUCLEOTIDE SEQUENCE [LARGE SCALE GENOMIC DNA]</scope>
    <source>
        <strain evidence="3">cv. AL8/78</strain>
    </source>
</reference>
<dbReference type="InterPro" id="IPR005135">
    <property type="entry name" value="Endo/exonuclease/phosphatase"/>
</dbReference>
<reference evidence="2" key="4">
    <citation type="submission" date="2019-03" db="UniProtKB">
        <authorList>
            <consortium name="EnsemblPlants"/>
        </authorList>
    </citation>
    <scope>IDENTIFICATION</scope>
</reference>
<protein>
    <recommendedName>
        <fullName evidence="1">Endonuclease/exonuclease/phosphatase domain-containing protein</fullName>
    </recommendedName>
</protein>
<accession>A0A453C8K8</accession>
<proteinExistence type="predicted"/>
<evidence type="ECO:0000313" key="2">
    <source>
        <dbReference type="EnsemblPlants" id="AET2Gv20771700.4"/>
    </source>
</evidence>
<dbReference type="AlphaFoldDB" id="A0A453C8K8"/>
<sequence length="373" mass="42224">CLQETKIELLCSSVVLDTLGSEFDDYTYLPAQGTRGGILLAWKSRAVSISDPLFTNNAISARVATAGGTPWWITIVYGPQDDAAKIAFLEELREIRADCHGPWMLCGDFNLILRSEDKNTDNVNWRMMGKFRRLVNDLALKEVYLNGRRYTWSNEQSPPTLVHLDRVLCTSDWEDGHGECHLTCLASVVSDHAPLLLDCAPAPTLHRRFHFEEHWMRLDGFHDTVAAAWVSIHDPDPFCRIMLRLQATARCLTSWSAKAVGNVKTKLAITGELIARFDKAQEDRILTPPEDWLRKQLKVSYLGLASLERTIARQRARIATLKDGDANTAFFHRQCTFRRQKNRIFRLSANGALLTDHGEMAEAAFRHYDALLG</sequence>
<dbReference type="InterPro" id="IPR036691">
    <property type="entry name" value="Endo/exonu/phosph_ase_sf"/>
</dbReference>
<dbReference type="GO" id="GO:0003824">
    <property type="term" value="F:catalytic activity"/>
    <property type="evidence" value="ECO:0007669"/>
    <property type="project" value="InterPro"/>
</dbReference>
<dbReference type="SUPFAM" id="SSF56219">
    <property type="entry name" value="DNase I-like"/>
    <property type="match status" value="1"/>
</dbReference>
<name>A0A453C8K8_AEGTS</name>